<evidence type="ECO:0000256" key="1">
    <source>
        <dbReference type="ARBA" id="ARBA00004442"/>
    </source>
</evidence>
<dbReference type="InterPro" id="IPR020016">
    <property type="entry name" value="Decahaem-assoc_OM_MtrB/PioB"/>
</dbReference>
<evidence type="ECO:0000313" key="6">
    <source>
        <dbReference type="Proteomes" id="UP001195903"/>
    </source>
</evidence>
<name>A0ABS5V322_9GAMM</name>
<dbReference type="InterPro" id="IPR036942">
    <property type="entry name" value="Beta-barrel_TonB_sf"/>
</dbReference>
<dbReference type="RefSeq" id="WP_214507043.1">
    <property type="nucleotide sequence ID" value="NZ_JAHEPS010000003.1"/>
</dbReference>
<evidence type="ECO:0000256" key="2">
    <source>
        <dbReference type="ARBA" id="ARBA00023136"/>
    </source>
</evidence>
<dbReference type="Proteomes" id="UP001195903">
    <property type="component" value="Unassembled WGS sequence"/>
</dbReference>
<dbReference type="NCBIfam" id="TIGR03509">
    <property type="entry name" value="OMP_MtrB_PioB"/>
    <property type="match status" value="1"/>
</dbReference>
<keyword evidence="4" id="KW-0732">Signal</keyword>
<keyword evidence="3" id="KW-0998">Cell outer membrane</keyword>
<evidence type="ECO:0000256" key="3">
    <source>
        <dbReference type="ARBA" id="ARBA00023237"/>
    </source>
</evidence>
<reference evidence="5 6" key="1">
    <citation type="submission" date="2021-05" db="EMBL/GenBank/DDBJ databases">
        <title>Shewanella sp. JM162201.</title>
        <authorList>
            <person name="Xu S."/>
            <person name="Li A."/>
        </authorList>
    </citation>
    <scope>NUCLEOTIDE SEQUENCE [LARGE SCALE GENOMIC DNA]</scope>
    <source>
        <strain evidence="5 6">JM162201</strain>
    </source>
</reference>
<dbReference type="EMBL" id="JAHEPS010000003">
    <property type="protein sequence ID" value="MBT1444846.1"/>
    <property type="molecule type" value="Genomic_DNA"/>
</dbReference>
<protein>
    <submittedName>
        <fullName evidence="5">MtrB/PioB family decaheme-associated outer membrane protein</fullName>
    </submittedName>
</protein>
<dbReference type="Pfam" id="PF11854">
    <property type="entry name" value="MtrB_PioB"/>
    <property type="match status" value="1"/>
</dbReference>
<comment type="caution">
    <text evidence="5">The sequence shown here is derived from an EMBL/GenBank/DDBJ whole genome shotgun (WGS) entry which is preliminary data.</text>
</comment>
<proteinExistence type="predicted"/>
<sequence>MRFPLNLITLALAGASGTLLAADFSVGAANTAKVPVDGYQCKSCISSDGLRGNVGVSLGVNDLDDIHAGNALGTDRDGVIGGINADVQGQGNNGYRLKAEAHRLGMANGSGSLGLGKDGRYHLNLDYRAITTYDQGDVQTALWHNDGTLVPSAEPRFLDLNLERHKASLGFELKDALFDTYVKYSREQKTGHQSASLMSPRPVNFALPVDASTDGLKAGVALKGEQWLLDVGYQGSLYRNDIQSLDLLTPQLYGVYSAAPDNEAHRLSLAGQLREDSTVMTGRVAAGRMLQDDALVPMFGNPLQNWDGQVDTLDANLAIHSTLGSRLRLGAKVDYSDRDNQSSVWDFNQGLSGLSFDALSGGFEQNLPLDIERTGVKLDASYRLGSGYRLDGGYERKDTSRSYGEREDTHDDRAWLGVKLAPLSSLSARLELGVGSRGGSDYEANGLTSSEDNTLLRKYHLADRERQDAKLALNWTATDWLSVDVNGYFARDDYDETQIGLNLSRDSGVDVNLNLHPTDSLTAYLFAGQQWIRTDMTAGRNGAVAWQADIADDFINLGGGASFSGLLDGRLTLGADYLFANSRSDGYRSLELPQPDGDYYSYQHSAGIYADYALSAQMALKLAYRYERYYDTDDARVSINGVPGLITLGESDHNYNAHQIMLTFSYLLN</sequence>
<dbReference type="SUPFAM" id="SSF56935">
    <property type="entry name" value="Porins"/>
    <property type="match status" value="1"/>
</dbReference>
<feature type="signal peptide" evidence="4">
    <location>
        <begin position="1"/>
        <end position="21"/>
    </location>
</feature>
<keyword evidence="6" id="KW-1185">Reference proteome</keyword>
<comment type="subcellular location">
    <subcellularLocation>
        <location evidence="1">Cell outer membrane</location>
    </subcellularLocation>
</comment>
<feature type="chain" id="PRO_5047291078" evidence="4">
    <location>
        <begin position="22"/>
        <end position="669"/>
    </location>
</feature>
<accession>A0ABS5V322</accession>
<organism evidence="5 6">
    <name type="scientific">Shewanella jiangmenensis</name>
    <dbReference type="NCBI Taxonomy" id="2837387"/>
    <lineage>
        <taxon>Bacteria</taxon>
        <taxon>Pseudomonadati</taxon>
        <taxon>Pseudomonadota</taxon>
        <taxon>Gammaproteobacteria</taxon>
        <taxon>Alteromonadales</taxon>
        <taxon>Shewanellaceae</taxon>
        <taxon>Shewanella</taxon>
    </lineage>
</organism>
<evidence type="ECO:0000256" key="4">
    <source>
        <dbReference type="SAM" id="SignalP"/>
    </source>
</evidence>
<keyword evidence="2" id="KW-0472">Membrane</keyword>
<dbReference type="Gene3D" id="2.40.170.20">
    <property type="entry name" value="TonB-dependent receptor, beta-barrel domain"/>
    <property type="match status" value="1"/>
</dbReference>
<evidence type="ECO:0000313" key="5">
    <source>
        <dbReference type="EMBL" id="MBT1444846.1"/>
    </source>
</evidence>
<gene>
    <name evidence="5" type="ORF">KJI95_09960</name>
</gene>